<name>A0A0F9B4T2_9ZZZZ</name>
<dbReference type="Pfam" id="PF17975">
    <property type="entry name" value="RNR_Alpha"/>
    <property type="match status" value="1"/>
</dbReference>
<gene>
    <name evidence="2" type="ORF">LCGC14_2491140</name>
</gene>
<dbReference type="AlphaFoldDB" id="A0A0F9B4T2"/>
<evidence type="ECO:0000259" key="1">
    <source>
        <dbReference type="Pfam" id="PF17975"/>
    </source>
</evidence>
<accession>A0A0F9B4T2</accession>
<organism evidence="2">
    <name type="scientific">marine sediment metagenome</name>
    <dbReference type="NCBI Taxonomy" id="412755"/>
    <lineage>
        <taxon>unclassified sequences</taxon>
        <taxon>metagenomes</taxon>
        <taxon>ecological metagenomes</taxon>
    </lineage>
</organism>
<feature type="domain" description="Ribonucleotide reductase alpha-helical" evidence="1">
    <location>
        <begin position="10"/>
        <end position="108"/>
    </location>
</feature>
<reference evidence="2" key="1">
    <citation type="journal article" date="2015" name="Nature">
        <title>Complex archaea that bridge the gap between prokaryotes and eukaryotes.</title>
        <authorList>
            <person name="Spang A."/>
            <person name="Saw J.H."/>
            <person name="Jorgensen S.L."/>
            <person name="Zaremba-Niedzwiedzka K."/>
            <person name="Martijn J."/>
            <person name="Lind A.E."/>
            <person name="van Eijk R."/>
            <person name="Schleper C."/>
            <person name="Guy L."/>
            <person name="Ettema T.J."/>
        </authorList>
    </citation>
    <scope>NUCLEOTIDE SEQUENCE</scope>
</reference>
<comment type="caution">
    <text evidence="2">The sequence shown here is derived from an EMBL/GenBank/DDBJ whole genome shotgun (WGS) entry which is preliminary data.</text>
</comment>
<dbReference type="SUPFAM" id="SSF51998">
    <property type="entry name" value="PFL-like glycyl radical enzymes"/>
    <property type="match status" value="1"/>
</dbReference>
<sequence length="241" mass="28120">MDYKDVSFSLKDTFVQKYKWRQPQWGPLGYFTYKRTYARPLSANKTEEFWQTLKRVVEGCFVIQKQHCHHYYLPWNERRSQRSAQEMFKRMWEFKFLPPGRGLWAMGSDFAFKKGGACLNNCGFVSTKDIGSSLSTPFIWLMDMSLLGVGVGFDTKGAFQDREVFLREPRPTKDTHVVEDSREGWVAVFKRILDAYDGKDSMPEFFDYSDIRPEGQSSKALGVLLPGLHLLKSWFYGPPRN</sequence>
<protein>
    <recommendedName>
        <fullName evidence="1">Ribonucleotide reductase alpha-helical domain-containing protein</fullName>
    </recommendedName>
</protein>
<dbReference type="InterPro" id="IPR040763">
    <property type="entry name" value="RNR_alpha_hel"/>
</dbReference>
<proteinExistence type="predicted"/>
<evidence type="ECO:0000313" key="2">
    <source>
        <dbReference type="EMBL" id="KKL16879.1"/>
    </source>
</evidence>
<dbReference type="Gene3D" id="3.20.70.20">
    <property type="match status" value="1"/>
</dbReference>
<dbReference type="EMBL" id="LAZR01039488">
    <property type="protein sequence ID" value="KKL16879.1"/>
    <property type="molecule type" value="Genomic_DNA"/>
</dbReference>